<proteinExistence type="predicted"/>
<dbReference type="EMBL" id="AZCX01000002">
    <property type="protein sequence ID" value="KRK48654.1"/>
    <property type="molecule type" value="Genomic_DNA"/>
</dbReference>
<reference evidence="1 2" key="1">
    <citation type="journal article" date="2015" name="Genome Announc.">
        <title>Expanding the biotechnology potential of lactobacilli through comparative genomics of 213 strains and associated genera.</title>
        <authorList>
            <person name="Sun Z."/>
            <person name="Harris H.M."/>
            <person name="McCann A."/>
            <person name="Guo C."/>
            <person name="Argimon S."/>
            <person name="Zhang W."/>
            <person name="Yang X."/>
            <person name="Jeffery I.B."/>
            <person name="Cooney J.C."/>
            <person name="Kagawa T.F."/>
            <person name="Liu W."/>
            <person name="Song Y."/>
            <person name="Salvetti E."/>
            <person name="Wrobel A."/>
            <person name="Rasinkangas P."/>
            <person name="Parkhill J."/>
            <person name="Rea M.C."/>
            <person name="O'Sullivan O."/>
            <person name="Ritari J."/>
            <person name="Douillard F.P."/>
            <person name="Paul Ross R."/>
            <person name="Yang R."/>
            <person name="Briner A.E."/>
            <person name="Felis G.E."/>
            <person name="de Vos W.M."/>
            <person name="Barrangou R."/>
            <person name="Klaenhammer T.R."/>
            <person name="Caufield P.W."/>
            <person name="Cui Y."/>
            <person name="Zhang H."/>
            <person name="O'Toole P.W."/>
        </authorList>
    </citation>
    <scope>NUCLEOTIDE SEQUENCE [LARGE SCALE GENOMIC DNA]</scope>
    <source>
        <strain evidence="1 2">JCM 15530</strain>
    </source>
</reference>
<dbReference type="PATRIC" id="fig|1302272.5.peg.975"/>
<name>A0A0R1HP63_9LACO</name>
<dbReference type="AlphaFoldDB" id="A0A0R1HP63"/>
<accession>A0A0R1HP63</accession>
<organism evidence="1 2">
    <name type="scientific">Secundilactobacillus kimchicus JCM 15530</name>
    <dbReference type="NCBI Taxonomy" id="1302272"/>
    <lineage>
        <taxon>Bacteria</taxon>
        <taxon>Bacillati</taxon>
        <taxon>Bacillota</taxon>
        <taxon>Bacilli</taxon>
        <taxon>Lactobacillales</taxon>
        <taxon>Lactobacillaceae</taxon>
        <taxon>Secundilactobacillus</taxon>
    </lineage>
</organism>
<evidence type="ECO:0008006" key="3">
    <source>
        <dbReference type="Google" id="ProtNLM"/>
    </source>
</evidence>
<dbReference type="RefSeq" id="WP_054659130.1">
    <property type="nucleotide sequence ID" value="NZ_AZCX01000002.1"/>
</dbReference>
<dbReference type="STRING" id="1302272.FC96_GL000968"/>
<evidence type="ECO:0000313" key="2">
    <source>
        <dbReference type="Proteomes" id="UP000050911"/>
    </source>
</evidence>
<comment type="caution">
    <text evidence="1">The sequence shown here is derived from an EMBL/GenBank/DDBJ whole genome shotgun (WGS) entry which is preliminary data.</text>
</comment>
<evidence type="ECO:0000313" key="1">
    <source>
        <dbReference type="EMBL" id="KRK48654.1"/>
    </source>
</evidence>
<sequence length="257" mass="28894">MNDEKYLTAGQFAEMLHIDRHLLDTYDKRGLFQPEYRENNGHKWYSLGQINDWQLCFSLNQLSKASPASRPTDYQSALRQQQRLLEAQINQLVLAQERVSESLTRLETAAQVVLGRITEVDRTIAPLLVTPRPKTSDDLAALVVKHVNRYVLAGTMPSPIVVGQRVRRGEATVNAVYTPLTEGTSHEADVTLPAGRYLLSYRAGDQPAETAFQSMHDYAHDHRLILGDSFYQTPVQTTVGESPLAPKIVKILIKVRS</sequence>
<dbReference type="Gene3D" id="1.10.1660.10">
    <property type="match status" value="1"/>
</dbReference>
<protein>
    <recommendedName>
        <fullName evidence="3">HTH merR-type domain-containing protein</fullName>
    </recommendedName>
</protein>
<dbReference type="OrthoDB" id="9814833at2"/>
<keyword evidence="2" id="KW-1185">Reference proteome</keyword>
<dbReference type="SUPFAM" id="SSF46955">
    <property type="entry name" value="Putative DNA-binding domain"/>
    <property type="match status" value="1"/>
</dbReference>
<dbReference type="InterPro" id="IPR009061">
    <property type="entry name" value="DNA-bd_dom_put_sf"/>
</dbReference>
<dbReference type="Proteomes" id="UP000050911">
    <property type="component" value="Unassembled WGS sequence"/>
</dbReference>
<gene>
    <name evidence="1" type="ORF">FC96_GL000968</name>
</gene>